<evidence type="ECO:0000259" key="5">
    <source>
        <dbReference type="PROSITE" id="PS50089"/>
    </source>
</evidence>
<dbReference type="GeneID" id="81377238"/>
<dbReference type="PANTHER" id="PTHR45969:SF69">
    <property type="entry name" value="FINGER DOMAIN PROTEIN, PUTATIVE (AFU_ORTHOLOGUE AFUA_3G12190)-RELATED"/>
    <property type="match status" value="1"/>
</dbReference>
<dbReference type="GO" id="GO:0008270">
    <property type="term" value="F:zinc ion binding"/>
    <property type="evidence" value="ECO:0007669"/>
    <property type="project" value="UniProtKB-KW"/>
</dbReference>
<evidence type="ECO:0000313" key="6">
    <source>
        <dbReference type="EMBL" id="KAJ5376735.1"/>
    </source>
</evidence>
<dbReference type="RefSeq" id="XP_056481765.1">
    <property type="nucleotide sequence ID" value="XM_056638258.1"/>
</dbReference>
<dbReference type="EMBL" id="JAPZBU010000012">
    <property type="protein sequence ID" value="KAJ5376735.1"/>
    <property type="molecule type" value="Genomic_DNA"/>
</dbReference>
<dbReference type="OrthoDB" id="4359109at2759"/>
<dbReference type="SUPFAM" id="SSF57850">
    <property type="entry name" value="RING/U-box"/>
    <property type="match status" value="1"/>
</dbReference>
<keyword evidence="7" id="KW-1185">Reference proteome</keyword>
<dbReference type="PROSITE" id="PS50089">
    <property type="entry name" value="ZF_RING_2"/>
    <property type="match status" value="1"/>
</dbReference>
<dbReference type="AlphaFoldDB" id="A0A9W9VEP6"/>
<proteinExistence type="predicted"/>
<protein>
    <recommendedName>
        <fullName evidence="5">RING-type domain-containing protein</fullName>
    </recommendedName>
</protein>
<keyword evidence="1" id="KW-0479">Metal-binding</keyword>
<dbReference type="GO" id="GO:0061630">
    <property type="term" value="F:ubiquitin protein ligase activity"/>
    <property type="evidence" value="ECO:0007669"/>
    <property type="project" value="TreeGrafter"/>
</dbReference>
<keyword evidence="2 4" id="KW-0863">Zinc-finger</keyword>
<evidence type="ECO:0000256" key="2">
    <source>
        <dbReference type="ARBA" id="ARBA00022771"/>
    </source>
</evidence>
<dbReference type="InterPro" id="IPR001841">
    <property type="entry name" value="Znf_RING"/>
</dbReference>
<comment type="caution">
    <text evidence="6">The sequence shown here is derived from an EMBL/GenBank/DDBJ whole genome shotgun (WGS) entry which is preliminary data.</text>
</comment>
<dbReference type="InterPro" id="IPR011016">
    <property type="entry name" value="Znf_RING-CH"/>
</dbReference>
<dbReference type="PANTHER" id="PTHR45969">
    <property type="entry name" value="RING ZINC FINGER PROTEIN-RELATED"/>
    <property type="match status" value="1"/>
</dbReference>
<name>A0A9W9VEP6_9EURO</name>
<evidence type="ECO:0000256" key="4">
    <source>
        <dbReference type="PROSITE-ProRule" id="PRU00175"/>
    </source>
</evidence>
<dbReference type="Gene3D" id="3.30.40.10">
    <property type="entry name" value="Zinc/RING finger domain, C3HC4 (zinc finger)"/>
    <property type="match status" value="1"/>
</dbReference>
<dbReference type="Pfam" id="PF13639">
    <property type="entry name" value="zf-RING_2"/>
    <property type="match status" value="1"/>
</dbReference>
<dbReference type="SMART" id="SM00744">
    <property type="entry name" value="RINGv"/>
    <property type="match status" value="1"/>
</dbReference>
<reference evidence="6" key="2">
    <citation type="journal article" date="2023" name="IMA Fungus">
        <title>Comparative genomic study of the Penicillium genus elucidates a diverse pangenome and 15 lateral gene transfer events.</title>
        <authorList>
            <person name="Petersen C."/>
            <person name="Sorensen T."/>
            <person name="Nielsen M.R."/>
            <person name="Sondergaard T.E."/>
            <person name="Sorensen J.L."/>
            <person name="Fitzpatrick D.A."/>
            <person name="Frisvad J.C."/>
            <person name="Nielsen K.L."/>
        </authorList>
    </citation>
    <scope>NUCLEOTIDE SEQUENCE</scope>
    <source>
        <strain evidence="6">IBT 29677</strain>
    </source>
</reference>
<keyword evidence="3" id="KW-0862">Zinc</keyword>
<evidence type="ECO:0000256" key="3">
    <source>
        <dbReference type="ARBA" id="ARBA00022833"/>
    </source>
</evidence>
<feature type="domain" description="RING-type" evidence="5">
    <location>
        <begin position="137"/>
        <end position="184"/>
    </location>
</feature>
<reference evidence="6" key="1">
    <citation type="submission" date="2022-12" db="EMBL/GenBank/DDBJ databases">
        <authorList>
            <person name="Petersen C."/>
        </authorList>
    </citation>
    <scope>NUCLEOTIDE SEQUENCE</scope>
    <source>
        <strain evidence="6">IBT 29677</strain>
    </source>
</reference>
<dbReference type="Proteomes" id="UP001147747">
    <property type="component" value="Unassembled WGS sequence"/>
</dbReference>
<organism evidence="6 7">
    <name type="scientific">Penicillium cosmopolitanum</name>
    <dbReference type="NCBI Taxonomy" id="1131564"/>
    <lineage>
        <taxon>Eukaryota</taxon>
        <taxon>Fungi</taxon>
        <taxon>Dikarya</taxon>
        <taxon>Ascomycota</taxon>
        <taxon>Pezizomycotina</taxon>
        <taxon>Eurotiomycetes</taxon>
        <taxon>Eurotiomycetidae</taxon>
        <taxon>Eurotiales</taxon>
        <taxon>Aspergillaceae</taxon>
        <taxon>Penicillium</taxon>
    </lineage>
</organism>
<gene>
    <name evidence="6" type="ORF">N7509_013621</name>
</gene>
<dbReference type="GO" id="GO:0016567">
    <property type="term" value="P:protein ubiquitination"/>
    <property type="evidence" value="ECO:0007669"/>
    <property type="project" value="TreeGrafter"/>
</dbReference>
<dbReference type="InterPro" id="IPR013083">
    <property type="entry name" value="Znf_RING/FYVE/PHD"/>
</dbReference>
<evidence type="ECO:0000256" key="1">
    <source>
        <dbReference type="ARBA" id="ARBA00022723"/>
    </source>
</evidence>
<accession>A0A9W9VEP6</accession>
<dbReference type="SMART" id="SM00184">
    <property type="entry name" value="RING"/>
    <property type="match status" value="1"/>
</dbReference>
<sequence>MRALCLQVLGGVLSQARNNNGYLEYYDRQLWDLAEMMLQPDLNGRRCVSCLIPAYIHQMRLNRHFSHPTYVELTQVIYNWILIFQSEEAAVSEHVMSCIETIFAQFLADQIKTRERQIARVLNGVKVEVGSEFCDDCPICVEEVKPGEYITTLAPFCTHWFHSDCIKKWMMSDNEGNNKCPMCRTRLDLSG</sequence>
<evidence type="ECO:0000313" key="7">
    <source>
        <dbReference type="Proteomes" id="UP001147747"/>
    </source>
</evidence>